<sequence>MATEPRAALDRLTAAFEAHLDAVASAGDDNSPAVIAATNTLADAFETYDEALYDAHGVDTPFVVYDGEDDEDEDFDDFDDEDEDEGDDELDGDDEE</sequence>
<dbReference type="Proteomes" id="UP000504882">
    <property type="component" value="Unassembled WGS sequence"/>
</dbReference>
<name>A0ABY2E0Q5_9MICO</name>
<dbReference type="RefSeq" id="WP_133109073.1">
    <property type="nucleotide sequence ID" value="NZ_SMNA01000009.1"/>
</dbReference>
<gene>
    <name evidence="2" type="ORF">EXU48_18020</name>
</gene>
<feature type="compositionally biased region" description="Acidic residues" evidence="1">
    <location>
        <begin position="66"/>
        <end position="96"/>
    </location>
</feature>
<evidence type="ECO:0000313" key="2">
    <source>
        <dbReference type="EMBL" id="TDE90358.1"/>
    </source>
</evidence>
<proteinExistence type="predicted"/>
<evidence type="ECO:0000313" key="3">
    <source>
        <dbReference type="Proteomes" id="UP000504882"/>
    </source>
</evidence>
<keyword evidence="3" id="KW-1185">Reference proteome</keyword>
<dbReference type="EMBL" id="SMNA01000009">
    <property type="protein sequence ID" value="TDE90358.1"/>
    <property type="molecule type" value="Genomic_DNA"/>
</dbReference>
<accession>A0ABY2E0Q5</accession>
<evidence type="ECO:0000256" key="1">
    <source>
        <dbReference type="SAM" id="MobiDB-lite"/>
    </source>
</evidence>
<feature type="region of interest" description="Disordered" evidence="1">
    <location>
        <begin position="62"/>
        <end position="96"/>
    </location>
</feature>
<protein>
    <submittedName>
        <fullName evidence="2">DNA primase</fullName>
    </submittedName>
</protein>
<comment type="caution">
    <text evidence="2">The sequence shown here is derived from an EMBL/GenBank/DDBJ whole genome shotgun (WGS) entry which is preliminary data.</text>
</comment>
<reference evidence="2 3" key="1">
    <citation type="submission" date="2019-03" db="EMBL/GenBank/DDBJ databases">
        <title>Genomic features of bacteria from cold environments.</title>
        <authorList>
            <person name="Shen L."/>
        </authorList>
    </citation>
    <scope>NUCLEOTIDE SEQUENCE [LARGE SCALE GENOMIC DNA]</scope>
    <source>
        <strain evidence="3">T3246-1</strain>
    </source>
</reference>
<organism evidence="2 3">
    <name type="scientific">Occultella glacieicola</name>
    <dbReference type="NCBI Taxonomy" id="2518684"/>
    <lineage>
        <taxon>Bacteria</taxon>
        <taxon>Bacillati</taxon>
        <taxon>Actinomycetota</taxon>
        <taxon>Actinomycetes</taxon>
        <taxon>Micrococcales</taxon>
        <taxon>Ruaniaceae</taxon>
        <taxon>Occultella</taxon>
    </lineage>
</organism>